<dbReference type="InterPro" id="IPR036961">
    <property type="entry name" value="Kinesin_motor_dom_sf"/>
</dbReference>
<dbReference type="SUPFAM" id="SSF52540">
    <property type="entry name" value="P-loop containing nucleoside triphosphate hydrolases"/>
    <property type="match status" value="1"/>
</dbReference>
<evidence type="ECO:0000256" key="2">
    <source>
        <dbReference type="ARBA" id="ARBA00022528"/>
    </source>
</evidence>
<accession>A0A8T2R6K4</accession>
<dbReference type="InterPro" id="IPR027640">
    <property type="entry name" value="Kinesin-like_fam"/>
</dbReference>
<evidence type="ECO:0000256" key="1">
    <source>
        <dbReference type="ARBA" id="ARBA00007310"/>
    </source>
</evidence>
<dbReference type="InterPro" id="IPR001752">
    <property type="entry name" value="Kinesin_motor_dom"/>
</dbReference>
<organism evidence="12 13">
    <name type="scientific">Ceratopteris richardii</name>
    <name type="common">Triangle waterfern</name>
    <dbReference type="NCBI Taxonomy" id="49495"/>
    <lineage>
        <taxon>Eukaryota</taxon>
        <taxon>Viridiplantae</taxon>
        <taxon>Streptophyta</taxon>
        <taxon>Embryophyta</taxon>
        <taxon>Tracheophyta</taxon>
        <taxon>Polypodiopsida</taxon>
        <taxon>Polypodiidae</taxon>
        <taxon>Polypodiales</taxon>
        <taxon>Pteridineae</taxon>
        <taxon>Pteridaceae</taxon>
        <taxon>Parkerioideae</taxon>
        <taxon>Ceratopteris</taxon>
    </lineage>
</organism>
<sequence length="1161" mass="128695">MASPSPLTLSNKPRPSSPFRFFKSSSTGTQRTRNLTCSPRVSEPVDPSTSPSLSLNFGGKNQPTVNKSVSGTQQGNRENASLQLTSKVNVTSYSGSGRTIGSHLADGRGDNLKAKECVAVTIRFRPLNTRETQKGDEIAWFPDGDTVVRCEYNYQTAYAFDRVFGPGTTTKQVYDAAAQMVVKGAMEGVNGTVFAYGVTSSGKTHTMHGDQNSPGIIPLAIKDVFNFIQDTPGREYLLRVSYLEIYNEVINDLLNPSQQNLKIREDAQGTYVEGVKEEVVLSPAHALSLIAAGEEHRHVGSNNFNLVSSRSHTIFTLTIESSACSRDGDEEVTFSLLNLIDLAGSESSKTETTGIRRKEGSYINKSLLTLGTVISKLSDGKPTHVPFRDSKLTRLLQSSLSGNGHVSLICTITPASSYFEETHNTLKFAHRAKHVEIHASSNKIMDEKSLIKKYQKEISTLKEELELLKRGMISKDQVASAGNGQEDVVNLCQQLEAGQMKMQSRLEEEEQAKAALLERIQKLTRLILVSSKSSITNSVPDVQLGHRRRHSFGEEESYIMRTKRLLVMSPASSRLECFQKITSSSLMTHNKSQGSISEAKGQDNSHCSAVDGYIAAINALQSSRPGEHFSISGEKSLSTEGDLLREQAKMLAGEVALLSSSLKRMLDHATNNPDDSNLQVQIQKVKDDIQAKKSWIAVLEKRIILAGEAVSLSTKPFEVSQQGVNASLVWRNVVPLQQHAKNVTKLMNQLNELTFELEIKSADNRVLQDRLEAKIAENNKLEELTRCLRGQLAALTTEYSQKAQTSLSCDSVERKSSKFEQNVDEIKQLKQENTELMEEKAGLQIRIQKVSEEATYARQLASAADLELKRLLEEVTRLSLQNAKLQTELTATQDIAYSQLLTKPIISELQKDVHPRKEREAGLEAALIKKENIEVQLQCKLEEAKQKEVELENDLARMWILISNLEKNGSCLGVKNKKDGFYMDGGFQVPEVEKDIDVDMSHLKIKEAELGSTVDELKAGLELECRRTKEMELLVCQLKGEGLSDLDAAALEDLQNLHVEALDKLCKAKAKIQQKLDDEREKDDSVGSLKSKDDKKRAACKVLFETPTGAIVVSLCRISWPGWKTNCSWFPTCSGKMALYCFIQSIICMMACVFKLHYAGL</sequence>
<dbReference type="EMBL" id="CM035434">
    <property type="protein sequence ID" value="KAH7291969.1"/>
    <property type="molecule type" value="Genomic_DNA"/>
</dbReference>
<dbReference type="GO" id="GO:0005524">
    <property type="term" value="F:ATP binding"/>
    <property type="evidence" value="ECO:0007669"/>
    <property type="project" value="UniProtKB-UniRule"/>
</dbReference>
<dbReference type="SMART" id="SM00129">
    <property type="entry name" value="KISc"/>
    <property type="match status" value="1"/>
</dbReference>
<feature type="binding site" evidence="8">
    <location>
        <begin position="197"/>
        <end position="204"/>
    </location>
    <ligand>
        <name>ATP</name>
        <dbReference type="ChEBI" id="CHEBI:30616"/>
    </ligand>
</feature>
<dbReference type="PANTHER" id="PTHR47968">
    <property type="entry name" value="CENTROMERE PROTEIN E"/>
    <property type="match status" value="1"/>
</dbReference>
<feature type="compositionally biased region" description="Polar residues" evidence="10">
    <location>
        <begin position="1"/>
        <end position="11"/>
    </location>
</feature>
<evidence type="ECO:0000256" key="8">
    <source>
        <dbReference type="PROSITE-ProRule" id="PRU00283"/>
    </source>
</evidence>
<dbReference type="CDD" id="cd01374">
    <property type="entry name" value="KISc_CENP_E"/>
    <property type="match status" value="1"/>
</dbReference>
<feature type="compositionally biased region" description="Low complexity" evidence="10">
    <location>
        <begin position="12"/>
        <end position="26"/>
    </location>
</feature>
<keyword evidence="5 8" id="KW-0067">ATP-binding</keyword>
<dbReference type="Gene3D" id="3.40.850.10">
    <property type="entry name" value="Kinesin motor domain"/>
    <property type="match status" value="1"/>
</dbReference>
<evidence type="ECO:0000256" key="7">
    <source>
        <dbReference type="ARBA" id="ARBA00023175"/>
    </source>
</evidence>
<keyword evidence="2" id="KW-0934">Plastid</keyword>
<dbReference type="OMA" id="MIAGINH"/>
<keyword evidence="6 9" id="KW-0175">Coiled coil</keyword>
<dbReference type="AlphaFoldDB" id="A0A8T2R6K4"/>
<keyword evidence="7 8" id="KW-0505">Motor protein</keyword>
<dbReference type="GO" id="GO:0007018">
    <property type="term" value="P:microtubule-based movement"/>
    <property type="evidence" value="ECO:0007669"/>
    <property type="project" value="InterPro"/>
</dbReference>
<gene>
    <name evidence="12" type="ORF">KP509_29G044300</name>
</gene>
<name>A0A8T2R6K4_CERRI</name>
<dbReference type="GO" id="GO:0008017">
    <property type="term" value="F:microtubule binding"/>
    <property type="evidence" value="ECO:0007669"/>
    <property type="project" value="InterPro"/>
</dbReference>
<feature type="region of interest" description="Disordered" evidence="10">
    <location>
        <begin position="1"/>
        <end position="79"/>
    </location>
</feature>
<dbReference type="OrthoDB" id="3176171at2759"/>
<keyword evidence="13" id="KW-1185">Reference proteome</keyword>
<reference evidence="12" key="1">
    <citation type="submission" date="2021-08" db="EMBL/GenBank/DDBJ databases">
        <title>WGS assembly of Ceratopteris richardii.</title>
        <authorList>
            <person name="Marchant D.B."/>
            <person name="Chen G."/>
            <person name="Jenkins J."/>
            <person name="Shu S."/>
            <person name="Leebens-Mack J."/>
            <person name="Grimwood J."/>
            <person name="Schmutz J."/>
            <person name="Soltis P."/>
            <person name="Soltis D."/>
            <person name="Chen Z.-H."/>
        </authorList>
    </citation>
    <scope>NUCLEOTIDE SEQUENCE</scope>
    <source>
        <strain evidence="12">Whitten #5841</strain>
        <tissue evidence="12">Leaf</tissue>
    </source>
</reference>
<dbReference type="GO" id="GO:0005874">
    <property type="term" value="C:microtubule"/>
    <property type="evidence" value="ECO:0007669"/>
    <property type="project" value="UniProtKB-KW"/>
</dbReference>
<dbReference type="Proteomes" id="UP000825935">
    <property type="component" value="Chromosome 29"/>
</dbReference>
<proteinExistence type="inferred from homology"/>
<evidence type="ECO:0000256" key="4">
    <source>
        <dbReference type="ARBA" id="ARBA00022741"/>
    </source>
</evidence>
<protein>
    <recommendedName>
        <fullName evidence="11">Kinesin motor domain-containing protein</fullName>
    </recommendedName>
</protein>
<comment type="similarity">
    <text evidence="1">Belongs to the TRAFAC class myosin-kinesin ATPase superfamily. Kinesin family. KIN-7 subfamily.</text>
</comment>
<evidence type="ECO:0000256" key="6">
    <source>
        <dbReference type="ARBA" id="ARBA00023054"/>
    </source>
</evidence>
<keyword evidence="4 8" id="KW-0547">Nucleotide-binding</keyword>
<evidence type="ECO:0000313" key="12">
    <source>
        <dbReference type="EMBL" id="KAH7291969.1"/>
    </source>
</evidence>
<dbReference type="InterPro" id="IPR027417">
    <property type="entry name" value="P-loop_NTPase"/>
</dbReference>
<keyword evidence="3" id="KW-0493">Microtubule</keyword>
<keyword evidence="2" id="KW-0150">Chloroplast</keyword>
<dbReference type="FunFam" id="3.40.850.10:FF:000014">
    <property type="entry name" value="Kinesin-like protein KIN-7G"/>
    <property type="match status" value="1"/>
</dbReference>
<dbReference type="PANTHER" id="PTHR47968:SF33">
    <property type="entry name" value="KINESIN-LIKE PROTEIN KIN-7C, MITOCHONDRIAL ISOFORM X1"/>
    <property type="match status" value="1"/>
</dbReference>
<dbReference type="PRINTS" id="PR00380">
    <property type="entry name" value="KINESINHEAVY"/>
</dbReference>
<dbReference type="GO" id="GO:0003777">
    <property type="term" value="F:microtubule motor activity"/>
    <property type="evidence" value="ECO:0007669"/>
    <property type="project" value="InterPro"/>
</dbReference>
<feature type="coiled-coil region" evidence="9">
    <location>
        <begin position="923"/>
        <end position="954"/>
    </location>
</feature>
<comment type="caution">
    <text evidence="12">The sequence shown here is derived from an EMBL/GenBank/DDBJ whole genome shotgun (WGS) entry which is preliminary data.</text>
</comment>
<evidence type="ECO:0000256" key="9">
    <source>
        <dbReference type="SAM" id="Coils"/>
    </source>
</evidence>
<evidence type="ECO:0000256" key="5">
    <source>
        <dbReference type="ARBA" id="ARBA00022840"/>
    </source>
</evidence>
<evidence type="ECO:0000256" key="3">
    <source>
        <dbReference type="ARBA" id="ARBA00022701"/>
    </source>
</evidence>
<feature type="domain" description="Kinesin motor" evidence="11">
    <location>
        <begin position="117"/>
        <end position="435"/>
    </location>
</feature>
<dbReference type="PROSITE" id="PS50067">
    <property type="entry name" value="KINESIN_MOTOR_2"/>
    <property type="match status" value="1"/>
</dbReference>
<evidence type="ECO:0000259" key="11">
    <source>
        <dbReference type="PROSITE" id="PS50067"/>
    </source>
</evidence>
<dbReference type="Pfam" id="PF00225">
    <property type="entry name" value="Kinesin"/>
    <property type="match status" value="1"/>
</dbReference>
<feature type="coiled-coil region" evidence="9">
    <location>
        <begin position="444"/>
        <end position="526"/>
    </location>
</feature>
<evidence type="ECO:0000256" key="10">
    <source>
        <dbReference type="SAM" id="MobiDB-lite"/>
    </source>
</evidence>
<feature type="coiled-coil region" evidence="9">
    <location>
        <begin position="736"/>
        <end position="888"/>
    </location>
</feature>
<feature type="compositionally biased region" description="Polar residues" evidence="10">
    <location>
        <begin position="27"/>
        <end position="39"/>
    </location>
</feature>
<evidence type="ECO:0000313" key="13">
    <source>
        <dbReference type="Proteomes" id="UP000825935"/>
    </source>
</evidence>
<feature type="compositionally biased region" description="Polar residues" evidence="10">
    <location>
        <begin position="47"/>
        <end position="79"/>
    </location>
</feature>